<gene>
    <name evidence="1" type="ORF">QE152_g34375</name>
</gene>
<protein>
    <submittedName>
        <fullName evidence="1">Uncharacterized protein</fullName>
    </submittedName>
</protein>
<proteinExistence type="predicted"/>
<dbReference type="Proteomes" id="UP001458880">
    <property type="component" value="Unassembled WGS sequence"/>
</dbReference>
<accession>A0AAW1ITA9</accession>
<evidence type="ECO:0000313" key="2">
    <source>
        <dbReference type="Proteomes" id="UP001458880"/>
    </source>
</evidence>
<dbReference type="AlphaFoldDB" id="A0AAW1ITA9"/>
<comment type="caution">
    <text evidence="1">The sequence shown here is derived from an EMBL/GenBank/DDBJ whole genome shotgun (WGS) entry which is preliminary data.</text>
</comment>
<sequence length="94" mass="11134">MPIHMSLRNNYDWVNGVKSAREVLRINWTTNELQGNNYDWVNGVKSAREVLRINWTTNELQARGRVVKVKTHVFMYFYEVNGQKETPCNYVNVQ</sequence>
<evidence type="ECO:0000313" key="1">
    <source>
        <dbReference type="EMBL" id="KAK9693184.1"/>
    </source>
</evidence>
<reference evidence="1 2" key="1">
    <citation type="journal article" date="2024" name="BMC Genomics">
        <title>De novo assembly and annotation of Popillia japonica's genome with initial clues to its potential as an invasive pest.</title>
        <authorList>
            <person name="Cucini C."/>
            <person name="Boschi S."/>
            <person name="Funari R."/>
            <person name="Cardaioli E."/>
            <person name="Iannotti N."/>
            <person name="Marturano G."/>
            <person name="Paoli F."/>
            <person name="Bruttini M."/>
            <person name="Carapelli A."/>
            <person name="Frati F."/>
            <person name="Nardi F."/>
        </authorList>
    </citation>
    <scope>NUCLEOTIDE SEQUENCE [LARGE SCALE GENOMIC DNA]</scope>
    <source>
        <strain evidence="1">DMR45628</strain>
    </source>
</reference>
<dbReference type="EMBL" id="JASPKY010000550">
    <property type="protein sequence ID" value="KAK9693184.1"/>
    <property type="molecule type" value="Genomic_DNA"/>
</dbReference>
<organism evidence="1 2">
    <name type="scientific">Popillia japonica</name>
    <name type="common">Japanese beetle</name>
    <dbReference type="NCBI Taxonomy" id="7064"/>
    <lineage>
        <taxon>Eukaryota</taxon>
        <taxon>Metazoa</taxon>
        <taxon>Ecdysozoa</taxon>
        <taxon>Arthropoda</taxon>
        <taxon>Hexapoda</taxon>
        <taxon>Insecta</taxon>
        <taxon>Pterygota</taxon>
        <taxon>Neoptera</taxon>
        <taxon>Endopterygota</taxon>
        <taxon>Coleoptera</taxon>
        <taxon>Polyphaga</taxon>
        <taxon>Scarabaeiformia</taxon>
        <taxon>Scarabaeidae</taxon>
        <taxon>Rutelinae</taxon>
        <taxon>Popillia</taxon>
    </lineage>
</organism>
<name>A0AAW1ITA9_POPJA</name>
<keyword evidence="2" id="KW-1185">Reference proteome</keyword>